<reference evidence="2" key="1">
    <citation type="journal article" date="2021" name="BMC Genomics">
        <title>Chromosome-level genome assembly and manually-curated proteome of model necrotroph Parastagonospora nodorum Sn15 reveals a genome-wide trove of candidate effector homologs, and redundancy of virulence-related functions within an accessory chromosome.</title>
        <authorList>
            <person name="Bertazzoni S."/>
            <person name="Jones D.A.B."/>
            <person name="Phan H.T."/>
            <person name="Tan K.-C."/>
            <person name="Hane J.K."/>
        </authorList>
    </citation>
    <scope>NUCLEOTIDE SEQUENCE [LARGE SCALE GENOMIC DNA]</scope>
    <source>
        <strain evidence="2">SN15 / ATCC MYA-4574 / FGSC 10173)</strain>
    </source>
</reference>
<evidence type="ECO:0000313" key="2">
    <source>
        <dbReference type="Proteomes" id="UP000663193"/>
    </source>
</evidence>
<dbReference type="AlphaFoldDB" id="A0A7U2FE75"/>
<dbReference type="Proteomes" id="UP000663193">
    <property type="component" value="Chromosome 14"/>
</dbReference>
<keyword evidence="2" id="KW-1185">Reference proteome</keyword>
<dbReference type="VEuPathDB" id="FungiDB:JI435_113590"/>
<gene>
    <name evidence="1" type="ORF">JI435_113590</name>
</gene>
<dbReference type="OrthoDB" id="3354680at2759"/>
<accession>A0A7U2FE75</accession>
<proteinExistence type="predicted"/>
<dbReference type="EMBL" id="CP069036">
    <property type="protein sequence ID" value="QRD02604.1"/>
    <property type="molecule type" value="Genomic_DNA"/>
</dbReference>
<organism evidence="1 2">
    <name type="scientific">Phaeosphaeria nodorum (strain SN15 / ATCC MYA-4574 / FGSC 10173)</name>
    <name type="common">Glume blotch fungus</name>
    <name type="synonym">Parastagonospora nodorum</name>
    <dbReference type="NCBI Taxonomy" id="321614"/>
    <lineage>
        <taxon>Eukaryota</taxon>
        <taxon>Fungi</taxon>
        <taxon>Dikarya</taxon>
        <taxon>Ascomycota</taxon>
        <taxon>Pezizomycotina</taxon>
        <taxon>Dothideomycetes</taxon>
        <taxon>Pleosporomycetidae</taxon>
        <taxon>Pleosporales</taxon>
        <taxon>Pleosporineae</taxon>
        <taxon>Phaeosphaeriaceae</taxon>
        <taxon>Parastagonospora</taxon>
    </lineage>
</organism>
<evidence type="ECO:0000313" key="1">
    <source>
        <dbReference type="EMBL" id="QRD02604.1"/>
    </source>
</evidence>
<protein>
    <submittedName>
        <fullName evidence="1">Uncharacterized protein</fullName>
    </submittedName>
</protein>
<name>A0A7U2FE75_PHANO</name>
<sequence length="230" mass="25772">MHTLLRVKSGQACGAPLYTKRRWKESKWVKIANPDDHVTINDTRHITIRVSKTISDEEILARFVKGFFGGHVLAIERGLLKAKNKELTDLQALSTTPVSSKIWSKAQLSTHKLPPLHALIFGVWRLVESQVEAGPPSQPHLGPSSHVDFVFGWNDGFIAGIHRFSVIRADNEAKPDTNHDSTTNVTIEYAHTSCNPKENKPLKPDALMTLHMWYALLLFREGVGEVLKAQ</sequence>